<evidence type="ECO:0000256" key="1">
    <source>
        <dbReference type="ARBA" id="ARBA00022617"/>
    </source>
</evidence>
<evidence type="ECO:0000256" key="2">
    <source>
        <dbReference type="ARBA" id="ARBA00022723"/>
    </source>
</evidence>
<dbReference type="InterPro" id="IPR018506">
    <property type="entry name" value="Cyt_B5_heme-BS"/>
</dbReference>
<keyword evidence="3 4" id="KW-0408">Iron</keyword>
<dbReference type="GO" id="GO:0020037">
    <property type="term" value="F:heme binding"/>
    <property type="evidence" value="ECO:0007669"/>
    <property type="project" value="UniProtKB-UniRule"/>
</dbReference>
<dbReference type="Gene3D" id="3.10.120.10">
    <property type="entry name" value="Cytochrome b5-like heme/steroid binding domain"/>
    <property type="match status" value="1"/>
</dbReference>
<evidence type="ECO:0000256" key="4">
    <source>
        <dbReference type="RuleBase" id="RU362121"/>
    </source>
</evidence>
<dbReference type="EMBL" id="LSRX01000016">
    <property type="protein sequence ID" value="OLQ14310.1"/>
    <property type="molecule type" value="Genomic_DNA"/>
</dbReference>
<name>A0A1Q9F3Q8_SYMMI</name>
<keyword evidence="2 4" id="KW-0479">Metal-binding</keyword>
<feature type="domain" description="Cytochrome b5 heme-binding" evidence="5">
    <location>
        <begin position="15"/>
        <end position="81"/>
    </location>
</feature>
<sequence length="81" mass="9140">MGNACPARKSLDGSSREKISMQTVKERGYVVLFNKVYNLKDYVRKHPGGQDILLSVFGRDATGEHAEKGRVLMTSERRENI</sequence>
<accession>A0A1Q9F3Q8</accession>
<keyword evidence="1 4" id="KW-0349">Heme</keyword>
<reference evidence="6 7" key="1">
    <citation type="submission" date="2016-02" db="EMBL/GenBank/DDBJ databases">
        <title>Genome analysis of coral dinoflagellate symbionts highlights evolutionary adaptations to a symbiotic lifestyle.</title>
        <authorList>
            <person name="Aranda M."/>
            <person name="Li Y."/>
            <person name="Liew Y.J."/>
            <person name="Baumgarten S."/>
            <person name="Simakov O."/>
            <person name="Wilson M."/>
            <person name="Piel J."/>
            <person name="Ashoor H."/>
            <person name="Bougouffa S."/>
            <person name="Bajic V.B."/>
            <person name="Ryu T."/>
            <person name="Ravasi T."/>
            <person name="Bayer T."/>
            <person name="Micklem G."/>
            <person name="Kim H."/>
            <person name="Bhak J."/>
            <person name="Lajeunesse T.C."/>
            <person name="Voolstra C.R."/>
        </authorList>
    </citation>
    <scope>NUCLEOTIDE SEQUENCE [LARGE SCALE GENOMIC DNA]</scope>
    <source>
        <strain evidence="6 7">CCMP2467</strain>
    </source>
</reference>
<dbReference type="Pfam" id="PF00173">
    <property type="entry name" value="Cyt-b5"/>
    <property type="match status" value="1"/>
</dbReference>
<evidence type="ECO:0000256" key="3">
    <source>
        <dbReference type="ARBA" id="ARBA00023004"/>
    </source>
</evidence>
<evidence type="ECO:0000313" key="6">
    <source>
        <dbReference type="EMBL" id="OLQ14310.1"/>
    </source>
</evidence>
<evidence type="ECO:0000259" key="5">
    <source>
        <dbReference type="PROSITE" id="PS50255"/>
    </source>
</evidence>
<dbReference type="PROSITE" id="PS00191">
    <property type="entry name" value="CYTOCHROME_B5_1"/>
    <property type="match status" value="1"/>
</dbReference>
<keyword evidence="7" id="KW-1185">Reference proteome</keyword>
<comment type="caution">
    <text evidence="6">The sequence shown here is derived from an EMBL/GenBank/DDBJ whole genome shotgun (WGS) entry which is preliminary data.</text>
</comment>
<organism evidence="6 7">
    <name type="scientific">Symbiodinium microadriaticum</name>
    <name type="common">Dinoflagellate</name>
    <name type="synonym">Zooxanthella microadriatica</name>
    <dbReference type="NCBI Taxonomy" id="2951"/>
    <lineage>
        <taxon>Eukaryota</taxon>
        <taxon>Sar</taxon>
        <taxon>Alveolata</taxon>
        <taxon>Dinophyceae</taxon>
        <taxon>Suessiales</taxon>
        <taxon>Symbiodiniaceae</taxon>
        <taxon>Symbiodinium</taxon>
    </lineage>
</organism>
<protein>
    <submittedName>
        <fullName evidence="6">Cytochrome b5</fullName>
    </submittedName>
</protein>
<dbReference type="InterPro" id="IPR036400">
    <property type="entry name" value="Cyt_B5-like_heme/steroid_sf"/>
</dbReference>
<dbReference type="InterPro" id="IPR001199">
    <property type="entry name" value="Cyt_B5-like_heme/steroid-bd"/>
</dbReference>
<dbReference type="PROSITE" id="PS50255">
    <property type="entry name" value="CYTOCHROME_B5_2"/>
    <property type="match status" value="1"/>
</dbReference>
<proteinExistence type="inferred from homology"/>
<dbReference type="AlphaFoldDB" id="A0A1Q9F3Q8"/>
<dbReference type="SMART" id="SM01117">
    <property type="entry name" value="Cyt-b5"/>
    <property type="match status" value="1"/>
</dbReference>
<dbReference type="OrthoDB" id="260519at2759"/>
<gene>
    <name evidence="6" type="primary">Cytb5</name>
    <name evidence="6" type="ORF">AK812_SmicGene1501</name>
</gene>
<dbReference type="GO" id="GO:0046872">
    <property type="term" value="F:metal ion binding"/>
    <property type="evidence" value="ECO:0007669"/>
    <property type="project" value="UniProtKB-UniRule"/>
</dbReference>
<evidence type="ECO:0000313" key="7">
    <source>
        <dbReference type="Proteomes" id="UP000186817"/>
    </source>
</evidence>
<comment type="similarity">
    <text evidence="4">Belongs to the cytochrome b5 family.</text>
</comment>
<dbReference type="SUPFAM" id="SSF55856">
    <property type="entry name" value="Cytochrome b5-like heme/steroid binding domain"/>
    <property type="match status" value="1"/>
</dbReference>
<dbReference type="Proteomes" id="UP000186817">
    <property type="component" value="Unassembled WGS sequence"/>
</dbReference>